<feature type="transmembrane region" description="Helical" evidence="1">
    <location>
        <begin position="187"/>
        <end position="214"/>
    </location>
</feature>
<keyword evidence="1" id="KW-0812">Transmembrane</keyword>
<feature type="transmembrane region" description="Helical" evidence="1">
    <location>
        <begin position="273"/>
        <end position="297"/>
    </location>
</feature>
<feature type="transmembrane region" description="Helical" evidence="1">
    <location>
        <begin position="368"/>
        <end position="388"/>
    </location>
</feature>
<dbReference type="Proteomes" id="UP000237889">
    <property type="component" value="Chromosome"/>
</dbReference>
<feature type="transmembrane region" description="Helical" evidence="1">
    <location>
        <begin position="154"/>
        <end position="175"/>
    </location>
</feature>
<dbReference type="AlphaFoldDB" id="A0A2S0NBH5"/>
<organism evidence="2 3">
    <name type="scientific">Phreatobacter cathodiphilus</name>
    <dbReference type="NCBI Taxonomy" id="1868589"/>
    <lineage>
        <taxon>Bacteria</taxon>
        <taxon>Pseudomonadati</taxon>
        <taxon>Pseudomonadota</taxon>
        <taxon>Alphaproteobacteria</taxon>
        <taxon>Hyphomicrobiales</taxon>
        <taxon>Phreatobacteraceae</taxon>
        <taxon>Phreatobacter</taxon>
    </lineage>
</organism>
<keyword evidence="3" id="KW-1185">Reference proteome</keyword>
<name>A0A2S0NBH5_9HYPH</name>
<feature type="transmembrane region" description="Helical" evidence="1">
    <location>
        <begin position="340"/>
        <end position="356"/>
    </location>
</feature>
<gene>
    <name evidence="2" type="ORF">C6569_10835</name>
</gene>
<feature type="transmembrane region" description="Helical" evidence="1">
    <location>
        <begin position="20"/>
        <end position="43"/>
    </location>
</feature>
<evidence type="ECO:0000256" key="1">
    <source>
        <dbReference type="SAM" id="Phobius"/>
    </source>
</evidence>
<proteinExistence type="predicted"/>
<accession>A0A2S0NBH5</accession>
<evidence type="ECO:0000313" key="3">
    <source>
        <dbReference type="Proteomes" id="UP000237889"/>
    </source>
</evidence>
<sequence>MMRDLLAEGRIRSVAHASILAASLGLCLYSLAVVAVYVSPVLYWDQWEMAKRAATDPGSLLSLRYLLEHHNEHVIATSKLLFLIDYYVFEYTGYVLVAGVLALNVLLATLMARLTFPEPRRRRERLAAACVYGAVMLSLAQWENLTIGFQTQFPLVILFAILAIFAATGTSRFGGTVGDVARWAVSAILAIGAIVSMGNGIALVFSFALLAVLLGRRRRWLGFALLGLLIVAFVPFVVRGGPPLGDAALRTPVNLVLFAVAMIGGPFTPSFPLALVLGTLALAGFCGLAWSLARPWWRGEEVDVAQARLAAIGVFLLGTAAAAAWGRVTLGLEAALSSRYATPMLMLWLVVVAGLARSACRTLGDRSLAMPVVATLLVALVIAATTSLRPENFGKIRAQNERLTRAATFLLWNVPSEGEMVSLYPHPAMITAAVDHLRQARLNLFSPRWGVAAKPDQMPDDLRPGSLAACPSGAVESAARVSADGWSVTGWITDRGLQRLPEWVVATDSSARIIGATRPLLLRPDARAHRPARMRGFHLPLRAEADRPSGPITLVALFGQTRPACTIALDLSLPASRIRGQLPAGIPIAPATQLSGAGPRPGLSPAAETFPVPGVALAGTWQGDDLAAGDLSLTLDPALIGCGPANVPVLRGPLATGLIMTLERDREVERFGLDPLVPHRWGAVEITSEQLCPGGTGRPLMVRLKDSGSILWSWGAMATPMRPSAP</sequence>
<dbReference type="EMBL" id="CP027668">
    <property type="protein sequence ID" value="AVO45519.1"/>
    <property type="molecule type" value="Genomic_DNA"/>
</dbReference>
<evidence type="ECO:0000313" key="2">
    <source>
        <dbReference type="EMBL" id="AVO45519.1"/>
    </source>
</evidence>
<reference evidence="2 3" key="1">
    <citation type="submission" date="2018-03" db="EMBL/GenBank/DDBJ databases">
        <title>Genome sequencing of Phreatobacter sp.</title>
        <authorList>
            <person name="Kim S.-J."/>
            <person name="Heo J."/>
            <person name="Kwon S.-W."/>
        </authorList>
    </citation>
    <scope>NUCLEOTIDE SEQUENCE [LARGE SCALE GENOMIC DNA]</scope>
    <source>
        <strain evidence="2 3">S-12</strain>
    </source>
</reference>
<feature type="transmembrane region" description="Helical" evidence="1">
    <location>
        <begin position="309"/>
        <end position="328"/>
    </location>
</feature>
<feature type="transmembrane region" description="Helical" evidence="1">
    <location>
        <begin position="91"/>
        <end position="114"/>
    </location>
</feature>
<keyword evidence="1" id="KW-0472">Membrane</keyword>
<dbReference type="KEGG" id="phr:C6569_10835"/>
<feature type="transmembrane region" description="Helical" evidence="1">
    <location>
        <begin position="220"/>
        <end position="238"/>
    </location>
</feature>
<protein>
    <submittedName>
        <fullName evidence="2">Uncharacterized protein</fullName>
    </submittedName>
</protein>
<keyword evidence="1" id="KW-1133">Transmembrane helix</keyword>